<feature type="compositionally biased region" description="Low complexity" evidence="1">
    <location>
        <begin position="152"/>
        <end position="175"/>
    </location>
</feature>
<comment type="caution">
    <text evidence="2">The sequence shown here is derived from an EMBL/GenBank/DDBJ whole genome shotgun (WGS) entry which is preliminary data.</text>
</comment>
<proteinExistence type="predicted"/>
<keyword evidence="3" id="KW-1185">Reference proteome</keyword>
<name>A0A9N7U491_PLEPL</name>
<sequence>MNKDHEFEQDVEINARAPQQGDSVKGHYVKKGISPSKPPHPSAPLTPPRPTDRLLESVGNLTQHKLHCEAEVSESVGCVSTKRGAGLIIQSEGRGYTQTCEAIPADVCVWCTLQDKHSEGPCSSRQFLASAGNKTLNLTSEAASTPLPPSPSLSLFTPSTAMSPSSSSSSSSSSSPPACVLSFLFSLRCCYSNGEMWEYLRPSERRRERERAREKERQRGRMGNRHGVKGETEVETRRKEE</sequence>
<reference evidence="2" key="1">
    <citation type="submission" date="2020-03" db="EMBL/GenBank/DDBJ databases">
        <authorList>
            <person name="Weist P."/>
        </authorList>
    </citation>
    <scope>NUCLEOTIDE SEQUENCE</scope>
</reference>
<gene>
    <name evidence="2" type="ORF">PLEPLA_LOCUS12358</name>
</gene>
<feature type="compositionally biased region" description="Basic and acidic residues" evidence="1">
    <location>
        <begin position="202"/>
        <end position="219"/>
    </location>
</feature>
<feature type="compositionally biased region" description="Pro residues" evidence="1">
    <location>
        <begin position="36"/>
        <end position="49"/>
    </location>
</feature>
<evidence type="ECO:0000256" key="1">
    <source>
        <dbReference type="SAM" id="MobiDB-lite"/>
    </source>
</evidence>
<feature type="compositionally biased region" description="Basic and acidic residues" evidence="1">
    <location>
        <begin position="228"/>
        <end position="241"/>
    </location>
</feature>
<dbReference type="EMBL" id="CADEAL010000730">
    <property type="protein sequence ID" value="CAB1424433.1"/>
    <property type="molecule type" value="Genomic_DNA"/>
</dbReference>
<evidence type="ECO:0000313" key="2">
    <source>
        <dbReference type="EMBL" id="CAB1424433.1"/>
    </source>
</evidence>
<feature type="region of interest" description="Disordered" evidence="1">
    <location>
        <begin position="202"/>
        <end position="241"/>
    </location>
</feature>
<organism evidence="2 3">
    <name type="scientific">Pleuronectes platessa</name>
    <name type="common">European plaice</name>
    <dbReference type="NCBI Taxonomy" id="8262"/>
    <lineage>
        <taxon>Eukaryota</taxon>
        <taxon>Metazoa</taxon>
        <taxon>Chordata</taxon>
        <taxon>Craniata</taxon>
        <taxon>Vertebrata</taxon>
        <taxon>Euteleostomi</taxon>
        <taxon>Actinopterygii</taxon>
        <taxon>Neopterygii</taxon>
        <taxon>Teleostei</taxon>
        <taxon>Neoteleostei</taxon>
        <taxon>Acanthomorphata</taxon>
        <taxon>Carangaria</taxon>
        <taxon>Pleuronectiformes</taxon>
        <taxon>Pleuronectoidei</taxon>
        <taxon>Pleuronectidae</taxon>
        <taxon>Pleuronectes</taxon>
    </lineage>
</organism>
<protein>
    <submittedName>
        <fullName evidence="2">Uncharacterized protein</fullName>
    </submittedName>
</protein>
<dbReference type="Proteomes" id="UP001153269">
    <property type="component" value="Unassembled WGS sequence"/>
</dbReference>
<feature type="region of interest" description="Disordered" evidence="1">
    <location>
        <begin position="140"/>
        <end position="175"/>
    </location>
</feature>
<evidence type="ECO:0000313" key="3">
    <source>
        <dbReference type="Proteomes" id="UP001153269"/>
    </source>
</evidence>
<accession>A0A9N7U491</accession>
<feature type="region of interest" description="Disordered" evidence="1">
    <location>
        <begin position="1"/>
        <end position="52"/>
    </location>
</feature>
<dbReference type="AlphaFoldDB" id="A0A9N7U491"/>